<dbReference type="AlphaFoldDB" id="A0A1U9MCF4"/>
<organism evidence="1 2">
    <name type="scientific">Bartonella apihabitans</name>
    <dbReference type="NCBI Taxonomy" id="2750929"/>
    <lineage>
        <taxon>Bacteria</taxon>
        <taxon>Pseudomonadati</taxon>
        <taxon>Pseudomonadota</taxon>
        <taxon>Alphaproteobacteria</taxon>
        <taxon>Hyphomicrobiales</taxon>
        <taxon>Bartonellaceae</taxon>
        <taxon>Bartonella</taxon>
    </lineage>
</organism>
<evidence type="ECO:0000313" key="2">
    <source>
        <dbReference type="Proteomes" id="UP000189660"/>
    </source>
</evidence>
<dbReference type="EMBL" id="CP015820">
    <property type="protein sequence ID" value="AQT43149.1"/>
    <property type="molecule type" value="Genomic_DNA"/>
</dbReference>
<dbReference type="KEGG" id="bapa:BBC0178_016960"/>
<protein>
    <submittedName>
        <fullName evidence="1">Uncharacterized protein</fullName>
    </submittedName>
</protein>
<evidence type="ECO:0000313" key="1">
    <source>
        <dbReference type="EMBL" id="AQT43149.1"/>
    </source>
</evidence>
<gene>
    <name evidence="1" type="ORF">BBC0178_016960</name>
</gene>
<accession>A0A1U9MCF4</accession>
<proteinExistence type="predicted"/>
<dbReference type="Proteomes" id="UP000189660">
    <property type="component" value="Chromosome"/>
</dbReference>
<reference evidence="1 2" key="1">
    <citation type="submission" date="2016-11" db="EMBL/GenBank/DDBJ databases">
        <title>Comparative genomics of Bartonella apis.</title>
        <authorList>
            <person name="Engel P."/>
        </authorList>
    </citation>
    <scope>NUCLEOTIDE SEQUENCE [LARGE SCALE GENOMIC DNA]</scope>
    <source>
        <strain evidence="1 2">BBC0178</strain>
    </source>
</reference>
<sequence>MKRSNRDTCRVVAKTNEQDIIQSIYYEEDILESGSVRCPTIGNLNKLTYIVNPALYEYDKKHGIKRDNYWIPN</sequence>
<keyword evidence="2" id="KW-1185">Reference proteome</keyword>
<name>A0A1U9MCF4_9HYPH</name>